<feature type="domain" description="Acyltransferase 3" evidence="2">
    <location>
        <begin position="14"/>
        <end position="342"/>
    </location>
</feature>
<dbReference type="RefSeq" id="WP_136257595.1">
    <property type="nucleotide sequence ID" value="NZ_MWIO01000014.1"/>
</dbReference>
<dbReference type="GO" id="GO:0009103">
    <property type="term" value="P:lipopolysaccharide biosynthetic process"/>
    <property type="evidence" value="ECO:0007669"/>
    <property type="project" value="TreeGrafter"/>
</dbReference>
<dbReference type="InterPro" id="IPR050879">
    <property type="entry name" value="Acyltransferase_3"/>
</dbReference>
<evidence type="ECO:0000313" key="5">
    <source>
        <dbReference type="Proteomes" id="UP000306317"/>
    </source>
</evidence>
<feature type="transmembrane region" description="Helical" evidence="1">
    <location>
        <begin position="330"/>
        <end position="350"/>
    </location>
</feature>
<sequence>MTVGSGRTAYFPHIDGMRAIAVLAVVAYHMQAAWLPGGFSGVDIFFVISGFVVSASVGGRERSSLPAFAGFFLARRMRRIVPALLVCLFLTSLFSTLLIPSAWLSQANEQTGHHAFFGLGNLVLARTSNDYFSPITAFNPYTHTWSLGIEEQFYLLFPALFLGWSHGRSGRRLSTALLAVALLGSAMYSAMLGRSDATRAFYMLGSRFWELAAGVLLYQAMAFAGRRFDGEEPDAPRWFAWGAGLSLLAIAVNFVIAKPDRFPFPGAILSVLGTLGMLFFLHGSRRTQPLVRVLASVPARYVGRISYSLYLWHWPVLVLFRWTVGLDGSAARLVALALTGVLAVASYHAVEVPFRRADSVRRLPHWSVVLTGFACIVAVASISRGVEKMARHLSFSSVTRHADDWYPKSLKHDAAFPGCTVSSKSSPVGTGFSLTIVRQGCATPVTAPHVFVVGDSHAMAFLKMFTLQALSSGSEITLYNNSGCPFVSLQPWREDSAVCQASASTVMDSLLARIKPGDVVFLPSLRLPRFVDEWVRYPDAAMKDQIFGVRAVRGRAAAVAKARTTLQSLQAKGARVLIEAPLMVLKQPPFRCAESYNRSNAICEGSPQQPRKEVERLRAPALQALQSLAAEVPHVSIWDPLPILCPPDHGQCGAYADGHPLFFDGDHLSGYANRLLWPSFAQAVAGKP</sequence>
<dbReference type="OrthoDB" id="9767863at2"/>
<organism evidence="4 5">
    <name type="scientific">Rhodanobacter lindaniclasticus</name>
    <dbReference type="NCBI Taxonomy" id="75310"/>
    <lineage>
        <taxon>Bacteria</taxon>
        <taxon>Pseudomonadati</taxon>
        <taxon>Pseudomonadota</taxon>
        <taxon>Gammaproteobacteria</taxon>
        <taxon>Lysobacterales</taxon>
        <taxon>Rhodanobacteraceae</taxon>
        <taxon>Rhodanobacter</taxon>
    </lineage>
</organism>
<dbReference type="GO" id="GO:0016747">
    <property type="term" value="F:acyltransferase activity, transferring groups other than amino-acyl groups"/>
    <property type="evidence" value="ECO:0007669"/>
    <property type="project" value="InterPro"/>
</dbReference>
<comment type="caution">
    <text evidence="4">The sequence shown here is derived from an EMBL/GenBank/DDBJ whole genome shotgun (WGS) entry which is preliminary data.</text>
</comment>
<keyword evidence="1" id="KW-0812">Transmembrane</keyword>
<keyword evidence="1" id="KW-1133">Transmembrane helix</keyword>
<feature type="transmembrane region" description="Helical" evidence="1">
    <location>
        <begin position="238"/>
        <end position="256"/>
    </location>
</feature>
<feature type="transmembrane region" description="Helical" evidence="1">
    <location>
        <begin position="301"/>
        <end position="324"/>
    </location>
</feature>
<dbReference type="Pfam" id="PF19040">
    <property type="entry name" value="SGNH"/>
    <property type="match status" value="1"/>
</dbReference>
<feature type="transmembrane region" description="Helical" evidence="1">
    <location>
        <begin position="362"/>
        <end position="382"/>
    </location>
</feature>
<proteinExistence type="predicted"/>
<name>A0A4V3UT04_9GAMM</name>
<feature type="transmembrane region" description="Helical" evidence="1">
    <location>
        <begin position="80"/>
        <end position="103"/>
    </location>
</feature>
<dbReference type="InterPro" id="IPR043968">
    <property type="entry name" value="SGNH"/>
</dbReference>
<dbReference type="Proteomes" id="UP000306317">
    <property type="component" value="Unassembled WGS sequence"/>
</dbReference>
<evidence type="ECO:0000256" key="1">
    <source>
        <dbReference type="SAM" id="Phobius"/>
    </source>
</evidence>
<gene>
    <name evidence="4" type="ORF">B1991_04940</name>
</gene>
<dbReference type="AlphaFoldDB" id="A0A4V3UT04"/>
<accession>A0A4V3UT04</accession>
<dbReference type="EMBL" id="MWIO01000014">
    <property type="protein sequence ID" value="THD08671.1"/>
    <property type="molecule type" value="Genomic_DNA"/>
</dbReference>
<evidence type="ECO:0000313" key="4">
    <source>
        <dbReference type="EMBL" id="THD08671.1"/>
    </source>
</evidence>
<reference evidence="4 5" key="1">
    <citation type="submission" date="2017-02" db="EMBL/GenBank/DDBJ databases">
        <title>Whole genome sequencing of Rhodanobacter lindaniclasticus DSM 17932.</title>
        <authorList>
            <person name="Kumar S."/>
            <person name="Patil P."/>
            <person name="Patil P.B."/>
        </authorList>
    </citation>
    <scope>NUCLEOTIDE SEQUENCE [LARGE SCALE GENOMIC DNA]</scope>
    <source>
        <strain evidence="4 5">DSM 17932</strain>
    </source>
</reference>
<keyword evidence="1" id="KW-0472">Membrane</keyword>
<evidence type="ECO:0000259" key="2">
    <source>
        <dbReference type="Pfam" id="PF01757"/>
    </source>
</evidence>
<feature type="transmembrane region" description="Helical" evidence="1">
    <location>
        <begin position="41"/>
        <end position="59"/>
    </location>
</feature>
<keyword evidence="5" id="KW-1185">Reference proteome</keyword>
<dbReference type="PANTHER" id="PTHR23028:SF53">
    <property type="entry name" value="ACYL_TRANSF_3 DOMAIN-CONTAINING PROTEIN"/>
    <property type="match status" value="1"/>
</dbReference>
<evidence type="ECO:0008006" key="6">
    <source>
        <dbReference type="Google" id="ProtNLM"/>
    </source>
</evidence>
<feature type="transmembrane region" description="Helical" evidence="1">
    <location>
        <begin position="176"/>
        <end position="194"/>
    </location>
</feature>
<feature type="domain" description="SGNH" evidence="3">
    <location>
        <begin position="440"/>
        <end position="682"/>
    </location>
</feature>
<evidence type="ECO:0000259" key="3">
    <source>
        <dbReference type="Pfam" id="PF19040"/>
    </source>
</evidence>
<feature type="transmembrane region" description="Helical" evidence="1">
    <location>
        <begin position="262"/>
        <end position="281"/>
    </location>
</feature>
<dbReference type="PANTHER" id="PTHR23028">
    <property type="entry name" value="ACETYLTRANSFERASE"/>
    <property type="match status" value="1"/>
</dbReference>
<feature type="transmembrane region" description="Helical" evidence="1">
    <location>
        <begin position="145"/>
        <end position="164"/>
    </location>
</feature>
<dbReference type="Pfam" id="PF01757">
    <property type="entry name" value="Acyl_transf_3"/>
    <property type="match status" value="1"/>
</dbReference>
<protein>
    <recommendedName>
        <fullName evidence="6">Acyltransferase</fullName>
    </recommendedName>
</protein>
<dbReference type="GO" id="GO:0016020">
    <property type="term" value="C:membrane"/>
    <property type="evidence" value="ECO:0007669"/>
    <property type="project" value="TreeGrafter"/>
</dbReference>
<dbReference type="InterPro" id="IPR002656">
    <property type="entry name" value="Acyl_transf_3_dom"/>
</dbReference>